<dbReference type="Pfam" id="PF13568">
    <property type="entry name" value="OMP_b-brl_2"/>
    <property type="match status" value="1"/>
</dbReference>
<dbReference type="EMBL" id="LGIA01000023">
    <property type="protein sequence ID" value="KOH46667.1"/>
    <property type="molecule type" value="Genomic_DNA"/>
</dbReference>
<organism evidence="3 4">
    <name type="scientific">Sunxiuqinia dokdonensis</name>
    <dbReference type="NCBI Taxonomy" id="1409788"/>
    <lineage>
        <taxon>Bacteria</taxon>
        <taxon>Pseudomonadati</taxon>
        <taxon>Bacteroidota</taxon>
        <taxon>Bacteroidia</taxon>
        <taxon>Marinilabiliales</taxon>
        <taxon>Prolixibacteraceae</taxon>
        <taxon>Sunxiuqinia</taxon>
    </lineage>
</organism>
<comment type="caution">
    <text evidence="3">The sequence shown here is derived from an EMBL/GenBank/DDBJ whole genome shotgun (WGS) entry which is preliminary data.</text>
</comment>
<evidence type="ECO:0000313" key="3">
    <source>
        <dbReference type="EMBL" id="KOH46667.1"/>
    </source>
</evidence>
<dbReference type="InterPro" id="IPR025665">
    <property type="entry name" value="Beta-barrel_OMP_2"/>
</dbReference>
<name>A0A0L8VEU7_9BACT</name>
<evidence type="ECO:0000313" key="4">
    <source>
        <dbReference type="Proteomes" id="UP000036958"/>
    </source>
</evidence>
<gene>
    <name evidence="3" type="ORF">NC99_05070</name>
</gene>
<evidence type="ECO:0000259" key="2">
    <source>
        <dbReference type="Pfam" id="PF13568"/>
    </source>
</evidence>
<dbReference type="AlphaFoldDB" id="A0A0L8VEU7"/>
<dbReference type="RefSeq" id="WP_053179425.1">
    <property type="nucleotide sequence ID" value="NZ_LGIA01000023.1"/>
</dbReference>
<reference evidence="4" key="1">
    <citation type="submission" date="2015-07" db="EMBL/GenBank/DDBJ databases">
        <title>Genome sequencing of Sunxiuqinia dokdonensis strain SK.</title>
        <authorList>
            <person name="Ahn S."/>
            <person name="Kim B.-C."/>
        </authorList>
    </citation>
    <scope>NUCLEOTIDE SEQUENCE [LARGE SCALE GENOMIC DNA]</scope>
    <source>
        <strain evidence="4">SK</strain>
    </source>
</reference>
<keyword evidence="1" id="KW-0732">Signal</keyword>
<sequence length="225" mass="25170">MKQIRNKLWLLGFVILLSQPTFSQRKTRLSFTGSPSVNWLSSDSQGVESGKAAIGFDYGINADFFFDEEQRYAFATGLLINNVRGNLRYYDDAGAIRFAGETFDSGTQFRYRLKYVEVPLAIKLQTSQFRRWTYWGQFGFSSFVNIQAKGDSGNGFLDKHNIHDEVGLFNLALNIGGGSSFDLGANNAVTVGLIYKNGFLDVTSNEQFDDKTTLNSVVLKIGLIF</sequence>
<keyword evidence="4" id="KW-1185">Reference proteome</keyword>
<dbReference type="STRING" id="1409788.NC99_05070"/>
<protein>
    <recommendedName>
        <fullName evidence="2">Outer membrane protein beta-barrel domain-containing protein</fullName>
    </recommendedName>
</protein>
<accession>A0A0L8VEU7</accession>
<proteinExistence type="predicted"/>
<dbReference type="Proteomes" id="UP000036958">
    <property type="component" value="Unassembled WGS sequence"/>
</dbReference>
<evidence type="ECO:0000256" key="1">
    <source>
        <dbReference type="SAM" id="SignalP"/>
    </source>
</evidence>
<feature type="signal peptide" evidence="1">
    <location>
        <begin position="1"/>
        <end position="23"/>
    </location>
</feature>
<dbReference type="OrthoDB" id="978236at2"/>
<feature type="domain" description="Outer membrane protein beta-barrel" evidence="2">
    <location>
        <begin position="22"/>
        <end position="201"/>
    </location>
</feature>
<feature type="chain" id="PRO_5005591565" description="Outer membrane protein beta-barrel domain-containing protein" evidence="1">
    <location>
        <begin position="24"/>
        <end position="225"/>
    </location>
</feature>